<evidence type="ECO:0000313" key="12">
    <source>
        <dbReference type="Proteomes" id="UP000323664"/>
    </source>
</evidence>
<feature type="transmembrane region" description="Helical" evidence="9">
    <location>
        <begin position="363"/>
        <end position="382"/>
    </location>
</feature>
<evidence type="ECO:0000256" key="1">
    <source>
        <dbReference type="ARBA" id="ARBA00004651"/>
    </source>
</evidence>
<dbReference type="InterPro" id="IPR025405">
    <property type="entry name" value="DUF4131"/>
</dbReference>
<feature type="transmembrane region" description="Helical" evidence="9">
    <location>
        <begin position="427"/>
        <end position="447"/>
    </location>
</feature>
<comment type="catalytic activity">
    <reaction evidence="8">
        <text>3',5'-cyclic UMP + H2O = UMP + H(+)</text>
        <dbReference type="Rhea" id="RHEA:70575"/>
        <dbReference type="ChEBI" id="CHEBI:15377"/>
        <dbReference type="ChEBI" id="CHEBI:15378"/>
        <dbReference type="ChEBI" id="CHEBI:57865"/>
        <dbReference type="ChEBI" id="CHEBI:184387"/>
    </reaction>
    <physiologicalReaction direction="left-to-right" evidence="8">
        <dbReference type="Rhea" id="RHEA:70576"/>
    </physiologicalReaction>
</comment>
<feature type="transmembrane region" description="Helical" evidence="9">
    <location>
        <begin position="57"/>
        <end position="88"/>
    </location>
</feature>
<feature type="transmembrane region" description="Helical" evidence="9">
    <location>
        <begin position="403"/>
        <end position="421"/>
    </location>
</feature>
<dbReference type="GO" id="GO:0005886">
    <property type="term" value="C:plasma membrane"/>
    <property type="evidence" value="ECO:0007669"/>
    <property type="project" value="UniProtKB-SubCell"/>
</dbReference>
<feature type="transmembrane region" description="Helical" evidence="9">
    <location>
        <begin position="94"/>
        <end position="113"/>
    </location>
</feature>
<gene>
    <name evidence="11" type="ORF">EC604_02600</name>
</gene>
<dbReference type="EMBL" id="RIAS01000001">
    <property type="protein sequence ID" value="KAA8782734.1"/>
    <property type="molecule type" value="Genomic_DNA"/>
</dbReference>
<feature type="domain" description="Metallo-beta-lactamase" evidence="10">
    <location>
        <begin position="724"/>
        <end position="941"/>
    </location>
</feature>
<evidence type="ECO:0000256" key="7">
    <source>
        <dbReference type="ARBA" id="ARBA00034301"/>
    </source>
</evidence>
<feature type="transmembrane region" description="Helical" evidence="9">
    <location>
        <begin position="20"/>
        <end position="37"/>
    </location>
</feature>
<dbReference type="Proteomes" id="UP000323664">
    <property type="component" value="Unassembled WGS sequence"/>
</dbReference>
<feature type="transmembrane region" description="Helical" evidence="9">
    <location>
        <begin position="459"/>
        <end position="481"/>
    </location>
</feature>
<dbReference type="Gene3D" id="3.60.15.10">
    <property type="entry name" value="Ribonuclease Z/Hydroxyacylglutathione hydrolase-like"/>
    <property type="match status" value="1"/>
</dbReference>
<dbReference type="Pfam" id="PF03772">
    <property type="entry name" value="Competence"/>
    <property type="match status" value="1"/>
</dbReference>
<evidence type="ECO:0000256" key="5">
    <source>
        <dbReference type="ARBA" id="ARBA00023136"/>
    </source>
</evidence>
<dbReference type="NCBIfam" id="TIGR00360">
    <property type="entry name" value="ComEC_N-term"/>
    <property type="match status" value="1"/>
</dbReference>
<accession>A0A5M9WME5</accession>
<keyword evidence="4 9" id="KW-1133">Transmembrane helix</keyword>
<dbReference type="Pfam" id="PF00753">
    <property type="entry name" value="Lactamase_B"/>
    <property type="match status" value="1"/>
</dbReference>
<dbReference type="AlphaFoldDB" id="A0A5M9WME5"/>
<dbReference type="InterPro" id="IPR036866">
    <property type="entry name" value="RibonucZ/Hydroxyglut_hydro"/>
</dbReference>
<evidence type="ECO:0000256" key="4">
    <source>
        <dbReference type="ARBA" id="ARBA00022989"/>
    </source>
</evidence>
<dbReference type="InterPro" id="IPR004477">
    <property type="entry name" value="ComEC_N"/>
</dbReference>
<evidence type="ECO:0000256" key="6">
    <source>
        <dbReference type="ARBA" id="ARBA00034221"/>
    </source>
</evidence>
<dbReference type="Pfam" id="PF13567">
    <property type="entry name" value="DUF4131"/>
    <property type="match status" value="1"/>
</dbReference>
<dbReference type="SUPFAM" id="SSF56281">
    <property type="entry name" value="Metallo-hydrolase/oxidoreductase"/>
    <property type="match status" value="1"/>
</dbReference>
<organism evidence="11 12">
    <name type="scientific">Paenibacillus amylolyticus</name>
    <dbReference type="NCBI Taxonomy" id="1451"/>
    <lineage>
        <taxon>Bacteria</taxon>
        <taxon>Bacillati</taxon>
        <taxon>Bacillota</taxon>
        <taxon>Bacilli</taxon>
        <taxon>Bacillales</taxon>
        <taxon>Paenibacillaceae</taxon>
        <taxon>Paenibacillus</taxon>
    </lineage>
</organism>
<reference evidence="11 12" key="1">
    <citation type="journal article" date="2019" name="J. Ind. Microbiol. Biotechnol.">
        <title>Paenibacillus amylolyticus 27C64 has a diverse set of carbohydrate-active enzymes and complete pectin deconstruction system.</title>
        <authorList>
            <person name="Keggi C."/>
            <person name="Doran-Peterson J."/>
        </authorList>
    </citation>
    <scope>NUCLEOTIDE SEQUENCE [LARGE SCALE GENOMIC DNA]</scope>
    <source>
        <strain evidence="11 12">27C64</strain>
    </source>
</reference>
<evidence type="ECO:0000256" key="2">
    <source>
        <dbReference type="ARBA" id="ARBA00022475"/>
    </source>
</evidence>
<comment type="function">
    <text evidence="7">Counteracts the endogenous Pycsar antiviral defense system. Phosphodiesterase that enables metal-dependent hydrolysis of host cyclic nucleotide Pycsar defense signals such as cCMP and cUMP.</text>
</comment>
<feature type="transmembrane region" description="Helical" evidence="9">
    <location>
        <begin position="689"/>
        <end position="706"/>
    </location>
</feature>
<evidence type="ECO:0000313" key="11">
    <source>
        <dbReference type="EMBL" id="KAA8782734.1"/>
    </source>
</evidence>
<evidence type="ECO:0000259" key="10">
    <source>
        <dbReference type="SMART" id="SM00849"/>
    </source>
</evidence>
<feature type="transmembrane region" description="Helical" evidence="9">
    <location>
        <begin position="335"/>
        <end position="357"/>
    </location>
</feature>
<keyword evidence="5 9" id="KW-0472">Membrane</keyword>
<feature type="transmembrane region" description="Helical" evidence="9">
    <location>
        <begin position="493"/>
        <end position="516"/>
    </location>
</feature>
<keyword evidence="2" id="KW-1003">Cell membrane</keyword>
<protein>
    <submittedName>
        <fullName evidence="11">DUF4131 domain-containing protein</fullName>
    </submittedName>
</protein>
<evidence type="ECO:0000256" key="3">
    <source>
        <dbReference type="ARBA" id="ARBA00022692"/>
    </source>
</evidence>
<dbReference type="PANTHER" id="PTHR30619">
    <property type="entry name" value="DNA INTERNALIZATION/COMPETENCE PROTEIN COMEC/REC2"/>
    <property type="match status" value="1"/>
</dbReference>
<proteinExistence type="predicted"/>
<dbReference type="PANTHER" id="PTHR30619:SF1">
    <property type="entry name" value="RECOMBINATION PROTEIN 2"/>
    <property type="match status" value="1"/>
</dbReference>
<name>A0A5M9WME5_PAEAM</name>
<feature type="transmembrane region" description="Helical" evidence="9">
    <location>
        <begin position="523"/>
        <end position="544"/>
    </location>
</feature>
<evidence type="ECO:0000256" key="9">
    <source>
        <dbReference type="SAM" id="Phobius"/>
    </source>
</evidence>
<dbReference type="CDD" id="cd07731">
    <property type="entry name" value="ComA-like_MBL-fold"/>
    <property type="match status" value="1"/>
</dbReference>
<dbReference type="InterPro" id="IPR035681">
    <property type="entry name" value="ComA-like_MBL"/>
</dbReference>
<comment type="caution">
    <text evidence="11">The sequence shown here is derived from an EMBL/GenBank/DDBJ whole genome shotgun (WGS) entry which is preliminary data.</text>
</comment>
<evidence type="ECO:0000256" key="8">
    <source>
        <dbReference type="ARBA" id="ARBA00048505"/>
    </source>
</evidence>
<comment type="subcellular location">
    <subcellularLocation>
        <location evidence="1">Cell membrane</location>
        <topology evidence="1">Multi-pass membrane protein</topology>
    </subcellularLocation>
</comment>
<dbReference type="InterPro" id="IPR001279">
    <property type="entry name" value="Metallo-B-lactamas"/>
</dbReference>
<keyword evidence="3 9" id="KW-0812">Transmembrane</keyword>
<feature type="transmembrane region" description="Helical" evidence="9">
    <location>
        <begin position="556"/>
        <end position="574"/>
    </location>
</feature>
<comment type="catalytic activity">
    <reaction evidence="6">
        <text>3',5'-cyclic CMP + H2O = CMP + H(+)</text>
        <dbReference type="Rhea" id="RHEA:72675"/>
        <dbReference type="ChEBI" id="CHEBI:15377"/>
        <dbReference type="ChEBI" id="CHEBI:15378"/>
        <dbReference type="ChEBI" id="CHEBI:58003"/>
        <dbReference type="ChEBI" id="CHEBI:60377"/>
    </reaction>
    <physiologicalReaction direction="left-to-right" evidence="6">
        <dbReference type="Rhea" id="RHEA:72676"/>
    </physiologicalReaction>
</comment>
<dbReference type="SMART" id="SM00849">
    <property type="entry name" value="Lactamase_B"/>
    <property type="match status" value="1"/>
</dbReference>
<sequence length="1050" mass="115335">MLGRGSLLFQNNFHTYGEEPLAGLNRLPGVFCVFIALEMSRRERDGMKGRPLLRFTIFWLCGSSMACLLTGWALFWGIVGAMACLPLLFRFMNIRGWSILLLVIAFAGGLIQWEWNDSRNYSTLPAYLHSSTYEIDGLDALIEGELVTDVQVDGDRAGFEMQLSSLRLYEEIDKEVENKVSSPDTSLQSLKSQVSSDKMNERVIVQVRLMEEQEQHIAASWKRGDKLKLSGSIVLPGEARNFGGFDYRSYLKTQYIHWMVKVKGASSVNASSPEGMGKINILRWTDSVRKLLGSAVDRLFPEPHAGYMKGLIIGMAKDINPDTYGQFSQLGLTHILAISGTHVAVYVTSLLMLLSWLRLTRETALTIVLVLVPAYVLLSGGSPSVIRAGIMSMIGLYMAKRGFARDGIQIISAAAMLMLWWNPYFLLNVSFQLSFLVTAGLMIYMPLINRLFDKWPKSLAATASVTVTAQLISFPVTILYFNQFSLLSFAANFLLVSLISAVVLPLGTVAMILSFVWFPLAKLLAWIAIQLNKLIFLCVEWMNSLPGFVMIWPTPSLLWIAAYYVILYVLLYLLHQRSGGDMPKHIHVAEEDTAPLNLSAGGAVQKGATLALGFHSSRSVEAKSLNTAQANDRLQLPAPHALHTQKVASTQGSLSTLGASIAWPEYASAFTSRGAAFYSEVRMSQAKRWLCGVLAVSFAAGLWWAYQTPRPAGTGVVQFLDIGQGDSTLITTPGGKHILVDGGGTVNFGGSEHSWKTRRDPYEVGAKVVVPLLKKRGIHQLDAVIVTHADQDHAGGLQAVLEQIPVRRFVFNGTTSGKKKFDQLLDTAIQRQIPLFAIHQGMTYKPDSETALYFISPERSGRAIPSGDVPVLENQNGESVVFLLEMAGSSMLFTGDMDAATEQNVLYDIQDGSLATSFGQVVQKSGGTVPSSDTNIVVPEWMGSLADNGRDHSSSVVALPRLRSHLSLDVLKVAHHGSKTSSSEAWLQYWNAKAALISAGVNNTYGHPNPDVMKRLEAVGSQIFRTDQMGEVQMSVKDGEISVRYKLAPR</sequence>
<dbReference type="InterPro" id="IPR052159">
    <property type="entry name" value="Competence_DNA_uptake"/>
</dbReference>